<dbReference type="InterPro" id="IPR016152">
    <property type="entry name" value="PTrfase/Anion_transptr"/>
</dbReference>
<dbReference type="PROSITE" id="PS51094">
    <property type="entry name" value="PTS_EIIA_TYPE_2"/>
    <property type="match status" value="1"/>
</dbReference>
<gene>
    <name evidence="1" type="ORF">TEHN7118_1986</name>
</gene>
<dbReference type="AlphaFoldDB" id="A0A2H6DZL8"/>
<accession>A0A2H6DZL8</accession>
<evidence type="ECO:0000313" key="2">
    <source>
        <dbReference type="Proteomes" id="UP000236214"/>
    </source>
</evidence>
<dbReference type="InterPro" id="IPR002178">
    <property type="entry name" value="PTS_EIIA_type-2_dom"/>
</dbReference>
<dbReference type="InterPro" id="IPR051541">
    <property type="entry name" value="PTS_SugarTrans_NitroReg"/>
</dbReference>
<dbReference type="SUPFAM" id="SSF55804">
    <property type="entry name" value="Phoshotransferase/anion transport protein"/>
    <property type="match status" value="1"/>
</dbReference>
<dbReference type="Proteomes" id="UP000236214">
    <property type="component" value="Unassembled WGS sequence"/>
</dbReference>
<dbReference type="PANTHER" id="PTHR47738:SF3">
    <property type="entry name" value="PHOSPHOTRANSFERASE SYSTEM MANNITOL_FRUCTOSE-SPECIFIC IIA DOMAIN CONTAINING PROTEIN"/>
    <property type="match status" value="1"/>
</dbReference>
<organism evidence="1 2">
    <name type="scientific">Tetragenococcus halophilus subsp. halophilus</name>
    <dbReference type="NCBI Taxonomy" id="1513897"/>
    <lineage>
        <taxon>Bacteria</taxon>
        <taxon>Bacillati</taxon>
        <taxon>Bacillota</taxon>
        <taxon>Bacilli</taxon>
        <taxon>Lactobacillales</taxon>
        <taxon>Enterococcaceae</taxon>
        <taxon>Tetragenococcus</taxon>
    </lineage>
</organism>
<name>A0A2H6DZL8_TETHA</name>
<dbReference type="Pfam" id="PF00359">
    <property type="entry name" value="PTS_EIIA_2"/>
    <property type="match status" value="1"/>
</dbReference>
<dbReference type="CDD" id="cd00211">
    <property type="entry name" value="PTS_IIA_fru"/>
    <property type="match status" value="1"/>
</dbReference>
<dbReference type="Gene3D" id="3.40.930.10">
    <property type="entry name" value="Mannitol-specific EII, Chain A"/>
    <property type="match status" value="1"/>
</dbReference>
<evidence type="ECO:0000313" key="1">
    <source>
        <dbReference type="EMBL" id="GBD69180.1"/>
    </source>
</evidence>
<dbReference type="PANTHER" id="PTHR47738">
    <property type="entry name" value="PTS SYSTEM FRUCTOSE-LIKE EIIA COMPONENT-RELATED"/>
    <property type="match status" value="1"/>
</dbReference>
<proteinExistence type="predicted"/>
<dbReference type="EMBL" id="BDEC01000147">
    <property type="protein sequence ID" value="GBD69180.1"/>
    <property type="molecule type" value="Genomic_DNA"/>
</dbReference>
<reference evidence="1 2" key="1">
    <citation type="submission" date="2016-05" db="EMBL/GenBank/DDBJ databases">
        <title>Whole genome sequencing of Tetragenococcus halophilus subsp. halophilus NISL 7118.</title>
        <authorList>
            <person name="Shiwa Y."/>
            <person name="Nishimura I."/>
            <person name="Yoshikawa H."/>
            <person name="Koyama Y."/>
            <person name="Oguma T."/>
        </authorList>
    </citation>
    <scope>NUCLEOTIDE SEQUENCE [LARGE SCALE GENOMIC DNA]</scope>
    <source>
        <strain evidence="1 2">NISL 7118</strain>
    </source>
</reference>
<protein>
    <submittedName>
        <fullName evidence="1">Putative galactitol-specific phosphotransferase system enzyme IIA component</fullName>
    </submittedName>
</protein>
<keyword evidence="1" id="KW-0808">Transferase</keyword>
<comment type="caution">
    <text evidence="1">The sequence shown here is derived from an EMBL/GenBank/DDBJ whole genome shotgun (WGS) entry which is preliminary data.</text>
</comment>
<dbReference type="GO" id="GO:0016740">
    <property type="term" value="F:transferase activity"/>
    <property type="evidence" value="ECO:0007669"/>
    <property type="project" value="UniProtKB-KW"/>
</dbReference>
<keyword evidence="2" id="KW-1185">Reference proteome</keyword>
<sequence length="162" mass="18281">MEVNMENNENSQLALSEHLILLNLEAKNQEDALSKMAENLASFGFVKSTYKRAIIEREKTFPTGLQGSEIGIAIPHTDAKHVNQQSVSVAVLNQPVEFIHMGSENQMVSTKIIFMLAIDKPDSQLEMLQKLISLIQKEEVLQKIIKSKSCKEVLKLLYEELL</sequence>